<dbReference type="RefSeq" id="WP_146131132.1">
    <property type="nucleotide sequence ID" value="NZ_PVTY01000011.1"/>
</dbReference>
<dbReference type="OrthoDB" id="4965440at2"/>
<sequence>MTSTERPLRRVVGRLTPRSDRRLRHWLTQSQDESGSSLVEFIMLAVLLLIPIVYFILGVAAVQAAAYASLGASDQAARMYVLGGEDLGAGERSARSQAAASAALADFGISTDQAQITMSCPSGACEDDGDVVAFTVEVRVPVPLIPDLGSWRSTLVTVSSTSAQVQAG</sequence>
<proteinExistence type="predicted"/>
<keyword evidence="1" id="KW-0812">Transmembrane</keyword>
<keyword evidence="1" id="KW-1133">Transmembrane helix</keyword>
<accession>A0A2T0YHR5</accession>
<evidence type="ECO:0000256" key="1">
    <source>
        <dbReference type="SAM" id="Phobius"/>
    </source>
</evidence>
<dbReference type="EMBL" id="PVTY01000011">
    <property type="protein sequence ID" value="PRZ14541.1"/>
    <property type="molecule type" value="Genomic_DNA"/>
</dbReference>
<comment type="caution">
    <text evidence="2">The sequence shown here is derived from an EMBL/GenBank/DDBJ whole genome shotgun (WGS) entry which is preliminary data.</text>
</comment>
<dbReference type="AlphaFoldDB" id="A0A2T0YHR5"/>
<gene>
    <name evidence="2" type="ORF">BCL67_11121</name>
</gene>
<organism evidence="2 3">
    <name type="scientific">Nesterenkonia sandarakina</name>
    <dbReference type="NCBI Taxonomy" id="272918"/>
    <lineage>
        <taxon>Bacteria</taxon>
        <taxon>Bacillati</taxon>
        <taxon>Actinomycetota</taxon>
        <taxon>Actinomycetes</taxon>
        <taxon>Micrococcales</taxon>
        <taxon>Micrococcaceae</taxon>
        <taxon>Nesterenkonia</taxon>
    </lineage>
</organism>
<dbReference type="Proteomes" id="UP000238217">
    <property type="component" value="Unassembled WGS sequence"/>
</dbReference>
<protein>
    <recommendedName>
        <fullName evidence="4">TadE-like protein</fullName>
    </recommendedName>
</protein>
<keyword evidence="1" id="KW-0472">Membrane</keyword>
<evidence type="ECO:0008006" key="4">
    <source>
        <dbReference type="Google" id="ProtNLM"/>
    </source>
</evidence>
<evidence type="ECO:0000313" key="2">
    <source>
        <dbReference type="EMBL" id="PRZ14541.1"/>
    </source>
</evidence>
<feature type="transmembrane region" description="Helical" evidence="1">
    <location>
        <begin position="41"/>
        <end position="70"/>
    </location>
</feature>
<keyword evidence="3" id="KW-1185">Reference proteome</keyword>
<evidence type="ECO:0000313" key="3">
    <source>
        <dbReference type="Proteomes" id="UP000238217"/>
    </source>
</evidence>
<reference evidence="2 3" key="1">
    <citation type="submission" date="2018-03" db="EMBL/GenBank/DDBJ databases">
        <title>Comparative analysis of microorganisms from saline springs in Andes Mountain Range, Colombia.</title>
        <authorList>
            <person name="Rubin E."/>
        </authorList>
    </citation>
    <scope>NUCLEOTIDE SEQUENCE [LARGE SCALE GENOMIC DNA]</scope>
    <source>
        <strain evidence="2 3">CG 35</strain>
    </source>
</reference>
<name>A0A2T0YHR5_9MICC</name>